<organism evidence="2 3">
    <name type="scientific">Acetobacter suratthaniensis</name>
    <dbReference type="NCBI Taxonomy" id="1502841"/>
    <lineage>
        <taxon>Bacteria</taxon>
        <taxon>Pseudomonadati</taxon>
        <taxon>Pseudomonadota</taxon>
        <taxon>Alphaproteobacteria</taxon>
        <taxon>Acetobacterales</taxon>
        <taxon>Acetobacteraceae</taxon>
        <taxon>Acetobacter</taxon>
    </lineage>
</organism>
<dbReference type="Proteomes" id="UP000664399">
    <property type="component" value="Unassembled WGS sequence"/>
</dbReference>
<dbReference type="Gene3D" id="3.30.1360.170">
    <property type="match status" value="1"/>
</dbReference>
<evidence type="ECO:0000313" key="2">
    <source>
        <dbReference type="EMBL" id="MBO1328600.1"/>
    </source>
</evidence>
<dbReference type="PANTHER" id="PTHR34934">
    <property type="entry name" value="FLAVIN-DEPENDENT THYMIDYLATE SYNTHASE"/>
    <property type="match status" value="1"/>
</dbReference>
<dbReference type="PANTHER" id="PTHR34934:SF1">
    <property type="entry name" value="FLAVIN-DEPENDENT THYMIDYLATE SYNTHASE"/>
    <property type="match status" value="1"/>
</dbReference>
<dbReference type="HAMAP" id="MF_01408">
    <property type="entry name" value="ThyX"/>
    <property type="match status" value="1"/>
</dbReference>
<keyword evidence="1 2" id="KW-0489">Methyltransferase</keyword>
<comment type="caution">
    <text evidence="2">The sequence shown here is derived from an EMBL/GenBank/DDBJ whole genome shotgun (WGS) entry which is preliminary data.</text>
</comment>
<dbReference type="GO" id="GO:0032259">
    <property type="term" value="P:methylation"/>
    <property type="evidence" value="ECO:0007669"/>
    <property type="project" value="UniProtKB-KW"/>
</dbReference>
<keyword evidence="1" id="KW-0521">NADP</keyword>
<dbReference type="NCBIfam" id="TIGR02170">
    <property type="entry name" value="thyX"/>
    <property type="match status" value="1"/>
</dbReference>
<feature type="binding site" evidence="1">
    <location>
        <begin position="112"/>
        <end position="114"/>
    </location>
    <ligand>
        <name>FAD</name>
        <dbReference type="ChEBI" id="CHEBI:57692"/>
        <note>ligand shared between neighboring subunits</note>
    </ligand>
</feature>
<dbReference type="SUPFAM" id="SSF69796">
    <property type="entry name" value="Thymidylate synthase-complementing protein Thy1"/>
    <property type="match status" value="1"/>
</dbReference>
<comment type="cofactor">
    <cofactor evidence="1">
        <name>FAD</name>
        <dbReference type="ChEBI" id="CHEBI:57692"/>
    </cofactor>
    <text evidence="1">Binds 4 FAD per tetramer. Each FAD binding site is formed by three monomers.</text>
</comment>
<accession>A0ABS3LMK0</accession>
<dbReference type="CDD" id="cd20175">
    <property type="entry name" value="ThyX"/>
    <property type="match status" value="1"/>
</dbReference>
<feature type="binding site" evidence="1">
    <location>
        <begin position="212"/>
        <end position="214"/>
    </location>
    <ligand>
        <name>FAD</name>
        <dbReference type="ChEBI" id="CHEBI:57692"/>
        <note>ligand shared between neighboring subunits</note>
    </ligand>
</feature>
<dbReference type="RefSeq" id="WP_207854442.1">
    <property type="nucleotide sequence ID" value="NZ_JAFVMG010000008.1"/>
</dbReference>
<feature type="binding site" evidence="1">
    <location>
        <position position="120"/>
    </location>
    <ligand>
        <name>FAD</name>
        <dbReference type="ChEBI" id="CHEBI:57692"/>
        <note>ligand shared between neighboring subunits</note>
    </ligand>
</feature>
<dbReference type="GO" id="GO:0050797">
    <property type="term" value="F:thymidylate synthase (FAD) activity"/>
    <property type="evidence" value="ECO:0007669"/>
    <property type="project" value="UniProtKB-EC"/>
</dbReference>
<comment type="function">
    <text evidence="1">Catalyzes the reductive methylation of 2'-deoxyuridine-5'-monophosphate (dUMP) to 2'-deoxythymidine-5'-monophosphate (dTMP) while utilizing 5,10-methylenetetrahydrofolate (mTHF) as the methyl donor, and NADPH and FADH(2) as the reductant.</text>
</comment>
<gene>
    <name evidence="1" type="primary">thyX</name>
    <name evidence="2" type="ORF">J2D75_08925</name>
</gene>
<comment type="pathway">
    <text evidence="1">Pyrimidine metabolism; dTTP biosynthesis.</text>
</comment>
<keyword evidence="1" id="KW-0274">FAD</keyword>
<keyword evidence="1" id="KW-0285">Flavoprotein</keyword>
<feature type="binding site" evidence="1">
    <location>
        <position position="218"/>
    </location>
    <ligand>
        <name>FAD</name>
        <dbReference type="ChEBI" id="CHEBI:57692"/>
        <note>ligand shared between neighboring subunits</note>
    </ligand>
</feature>
<evidence type="ECO:0000313" key="3">
    <source>
        <dbReference type="Proteomes" id="UP000664399"/>
    </source>
</evidence>
<protein>
    <recommendedName>
        <fullName evidence="1">Flavin-dependent thymidylate synthase</fullName>
        <shortName evidence="1">FDTS</shortName>
        <ecNumber evidence="1">2.1.1.148</ecNumber>
    </recommendedName>
    <alternativeName>
        <fullName evidence="1">FAD-dependent thymidylate synthase</fullName>
    </alternativeName>
    <alternativeName>
        <fullName evidence="1">Thymidylate synthase ThyX</fullName>
        <shortName evidence="1">TS</shortName>
        <shortName evidence="1">TSase</shortName>
    </alternativeName>
</protein>
<feature type="binding site" evidence="1">
    <location>
        <begin position="109"/>
        <end position="112"/>
    </location>
    <ligand>
        <name>dUMP</name>
        <dbReference type="ChEBI" id="CHEBI:246422"/>
        <note>ligand shared between dimeric partners</note>
    </ligand>
</feature>
<dbReference type="InterPro" id="IPR003669">
    <property type="entry name" value="Thymidylate_synthase_ThyX"/>
</dbReference>
<keyword evidence="1 2" id="KW-0808">Transferase</keyword>
<feature type="binding site" description="in other chain" evidence="1">
    <location>
        <position position="196"/>
    </location>
    <ligand>
        <name>dUMP</name>
        <dbReference type="ChEBI" id="CHEBI:246422"/>
        <note>ligand shared between dimeric partners</note>
    </ligand>
</feature>
<dbReference type="EC" id="2.1.1.148" evidence="1"/>
<name>A0ABS3LMK0_9PROT</name>
<reference evidence="2 3" key="1">
    <citation type="submission" date="2021-03" db="EMBL/GenBank/DDBJ databases">
        <title>The complete genome sequence of Acetobacter suratthaniensis TBRC 1719.</title>
        <authorList>
            <person name="Charoenyingcharoen P."/>
            <person name="Yukphan P."/>
        </authorList>
    </citation>
    <scope>NUCLEOTIDE SEQUENCE [LARGE SCALE GENOMIC DNA]</scope>
    <source>
        <strain evidence="2 3">TBRC 1719</strain>
    </source>
</reference>
<evidence type="ECO:0000256" key="1">
    <source>
        <dbReference type="HAMAP-Rule" id="MF_01408"/>
    </source>
</evidence>
<comment type="similarity">
    <text evidence="1">Belongs to the thymidylate synthase ThyX family.</text>
</comment>
<dbReference type="PROSITE" id="PS51331">
    <property type="entry name" value="THYX"/>
    <property type="match status" value="1"/>
</dbReference>
<comment type="catalytic activity">
    <reaction evidence="1">
        <text>dUMP + (6R)-5,10-methylene-5,6,7,8-tetrahydrofolate + NADPH + H(+) = dTMP + (6S)-5,6,7,8-tetrahydrofolate + NADP(+)</text>
        <dbReference type="Rhea" id="RHEA:29043"/>
        <dbReference type="ChEBI" id="CHEBI:15378"/>
        <dbReference type="ChEBI" id="CHEBI:15636"/>
        <dbReference type="ChEBI" id="CHEBI:57453"/>
        <dbReference type="ChEBI" id="CHEBI:57783"/>
        <dbReference type="ChEBI" id="CHEBI:58349"/>
        <dbReference type="ChEBI" id="CHEBI:63528"/>
        <dbReference type="ChEBI" id="CHEBI:246422"/>
        <dbReference type="EC" id="2.1.1.148"/>
    </reaction>
</comment>
<dbReference type="EMBL" id="JAFVMG010000008">
    <property type="protein sequence ID" value="MBO1328600.1"/>
    <property type="molecule type" value="Genomic_DNA"/>
</dbReference>
<comment type="subunit">
    <text evidence="1">Homotetramer.</text>
</comment>
<sequence length="302" mass="34481">MPLTEEQRAEIAAHGQEVSSTLRPSVPALEAMLYKPLEVLDHGFLRVIDYMGDDGAIVQAARVSYGRGTRKVTEDAALIRYLMRHRHSSPFEMCEIKFHVKLPIFVARQWIRHRMASVNEYSARYSILDNEFYLPAPENMAAQSAVNRQGRGETLGPQAAAEVLDILRGDALRAFGDYERMLDEKEGYGLARELARINLTLNTYTQWYWKTDLHNLMHFLALRIDPHAQYEIRVYAEEMLKVLHAWVPQAAAAFEEYRRGAVTFSTTMMSVLRRMLAGEAVEQAGSGLSRREWDEMQASLKG</sequence>
<feature type="binding site" evidence="1">
    <location>
        <position position="89"/>
    </location>
    <ligand>
        <name>FAD</name>
        <dbReference type="ChEBI" id="CHEBI:57692"/>
        <note>ligand shared between neighboring subunits</note>
    </ligand>
</feature>
<feature type="binding site" evidence="1">
    <location>
        <position position="223"/>
    </location>
    <ligand>
        <name>dUMP</name>
        <dbReference type="ChEBI" id="CHEBI:246422"/>
        <note>ligand shared between dimeric partners</note>
    </ligand>
</feature>
<feature type="active site" description="Involved in ionization of N3 of dUMP, leading to its activation" evidence="1">
    <location>
        <position position="223"/>
    </location>
</feature>
<feature type="binding site" description="in other chain" evidence="1">
    <location>
        <begin position="120"/>
        <end position="124"/>
    </location>
    <ligand>
        <name>dUMP</name>
        <dbReference type="ChEBI" id="CHEBI:246422"/>
        <note>ligand shared between dimeric partners</note>
    </ligand>
</feature>
<keyword evidence="3" id="KW-1185">Reference proteome</keyword>
<proteinExistence type="inferred from homology"/>
<keyword evidence="1" id="KW-0545">Nucleotide biosynthesis</keyword>
<dbReference type="InterPro" id="IPR036098">
    <property type="entry name" value="Thymidylate_synthase_ThyX_sf"/>
</dbReference>
<dbReference type="Pfam" id="PF02511">
    <property type="entry name" value="Thy1"/>
    <property type="match status" value="1"/>
</dbReference>